<evidence type="ECO:0000256" key="3">
    <source>
        <dbReference type="ARBA" id="ARBA00022777"/>
    </source>
</evidence>
<organism evidence="4 5">
    <name type="scientific">Pseudomonas savastanoi pv. glycinea str. race 4</name>
    <dbReference type="NCBI Taxonomy" id="875330"/>
    <lineage>
        <taxon>Bacteria</taxon>
        <taxon>Pseudomonadati</taxon>
        <taxon>Pseudomonadota</taxon>
        <taxon>Gammaproteobacteria</taxon>
        <taxon>Pseudomonadales</taxon>
        <taxon>Pseudomonadaceae</taxon>
        <taxon>Pseudomonas</taxon>
    </lineage>
</organism>
<dbReference type="SUPFAM" id="SSF110738">
    <property type="entry name" value="Glycerate kinase I"/>
    <property type="match status" value="1"/>
</dbReference>
<protein>
    <submittedName>
        <fullName evidence="4">Glycerate kinase 2</fullName>
    </submittedName>
</protein>
<comment type="similarity">
    <text evidence="1">Belongs to the glycerate kinase type-1 family.</text>
</comment>
<dbReference type="InterPro" id="IPR018197">
    <property type="entry name" value="Glycerate_kinase_RE-like"/>
</dbReference>
<dbReference type="Gene3D" id="3.40.50.10350">
    <property type="entry name" value="Glycerate kinase, domain 1"/>
    <property type="match status" value="1"/>
</dbReference>
<dbReference type="GO" id="GO:0031388">
    <property type="term" value="P:organic acid phosphorylation"/>
    <property type="evidence" value="ECO:0007669"/>
    <property type="project" value="InterPro"/>
</dbReference>
<feature type="non-terminal residue" evidence="4">
    <location>
        <position position="1"/>
    </location>
</feature>
<accession>F3CJ96</accession>
<gene>
    <name evidence="4" type="ORF">Pgy4_40852</name>
</gene>
<evidence type="ECO:0000313" key="5">
    <source>
        <dbReference type="Proteomes" id="UP000005466"/>
    </source>
</evidence>
<feature type="non-terminal residue" evidence="4">
    <location>
        <position position="36"/>
    </location>
</feature>
<dbReference type="InterPro" id="IPR036129">
    <property type="entry name" value="Glycerate_kinase_sf"/>
</dbReference>
<keyword evidence="3 4" id="KW-0418">Kinase</keyword>
<dbReference type="AlphaFoldDB" id="F3CJ96"/>
<evidence type="ECO:0000256" key="2">
    <source>
        <dbReference type="ARBA" id="ARBA00022679"/>
    </source>
</evidence>
<comment type="caution">
    <text evidence="4">The sequence shown here is derived from an EMBL/GenBank/DDBJ whole genome shotgun (WGS) entry which is preliminary data.</text>
</comment>
<keyword evidence="2" id="KW-0808">Transferase</keyword>
<dbReference type="GO" id="GO:0008887">
    <property type="term" value="F:glycerate kinase activity"/>
    <property type="evidence" value="ECO:0007669"/>
    <property type="project" value="InterPro"/>
</dbReference>
<dbReference type="Gene3D" id="3.90.1510.10">
    <property type="entry name" value="Glycerate kinase, domain 2"/>
    <property type="match status" value="1"/>
</dbReference>
<dbReference type="Proteomes" id="UP000005466">
    <property type="component" value="Unassembled WGS sequence"/>
</dbReference>
<sequence>PQAVADAIASGLAEVWPHAQLIKCPMADGGEGTIEA</sequence>
<dbReference type="Pfam" id="PF02595">
    <property type="entry name" value="Gly_kinase"/>
    <property type="match status" value="1"/>
</dbReference>
<evidence type="ECO:0000313" key="4">
    <source>
        <dbReference type="EMBL" id="EGH19338.1"/>
    </source>
</evidence>
<name>F3CJ96_PSESG</name>
<reference evidence="4 5" key="1">
    <citation type="journal article" date="2011" name="PLoS Pathog.">
        <title>Dynamic evolution of pathogenicity revealed by sequencing and comparative genomics of 19 Pseudomonas syringae isolates.</title>
        <authorList>
            <person name="Baltrus D.A."/>
            <person name="Nishimura M.T."/>
            <person name="Romanchuk A."/>
            <person name="Chang J.H."/>
            <person name="Mukhtar M.S."/>
            <person name="Cherkis K."/>
            <person name="Roach J."/>
            <person name="Grant S.R."/>
            <person name="Jones C.D."/>
            <person name="Dangl J.L."/>
        </authorList>
    </citation>
    <scope>NUCLEOTIDE SEQUENCE [LARGE SCALE GENOMIC DNA]</scope>
    <source>
        <strain evidence="5">race 4</strain>
    </source>
</reference>
<dbReference type="EMBL" id="ADWY01003926">
    <property type="protein sequence ID" value="EGH19338.1"/>
    <property type="molecule type" value="Genomic_DNA"/>
</dbReference>
<proteinExistence type="inferred from homology"/>
<dbReference type="InterPro" id="IPR004381">
    <property type="entry name" value="Glycerate_kinase"/>
</dbReference>
<evidence type="ECO:0000256" key="1">
    <source>
        <dbReference type="ARBA" id="ARBA00006284"/>
    </source>
</evidence>
<dbReference type="InterPro" id="IPR018193">
    <property type="entry name" value="Glyc_kinase_flavodox-like_fold"/>
</dbReference>